<proteinExistence type="predicted"/>
<protein>
    <submittedName>
        <fullName evidence="1">Uncharacterized protein</fullName>
    </submittedName>
</protein>
<gene>
    <name evidence="1" type="ORF">BDZ94DRAFT_1278682</name>
</gene>
<dbReference type="EMBL" id="MU150964">
    <property type="protein sequence ID" value="KAF9455184.1"/>
    <property type="molecule type" value="Genomic_DNA"/>
</dbReference>
<dbReference type="Proteomes" id="UP000807353">
    <property type="component" value="Unassembled WGS sequence"/>
</dbReference>
<keyword evidence="2" id="KW-1185">Reference proteome</keyword>
<name>A0A9P6CBJ6_9AGAR</name>
<evidence type="ECO:0000313" key="2">
    <source>
        <dbReference type="Proteomes" id="UP000807353"/>
    </source>
</evidence>
<organism evidence="1 2">
    <name type="scientific">Collybia nuda</name>
    <dbReference type="NCBI Taxonomy" id="64659"/>
    <lineage>
        <taxon>Eukaryota</taxon>
        <taxon>Fungi</taxon>
        <taxon>Dikarya</taxon>
        <taxon>Basidiomycota</taxon>
        <taxon>Agaricomycotina</taxon>
        <taxon>Agaricomycetes</taxon>
        <taxon>Agaricomycetidae</taxon>
        <taxon>Agaricales</taxon>
        <taxon>Tricholomatineae</taxon>
        <taxon>Clitocybaceae</taxon>
        <taxon>Collybia</taxon>
    </lineage>
</organism>
<accession>A0A9P6CBJ6</accession>
<dbReference type="AlphaFoldDB" id="A0A9P6CBJ6"/>
<sequence length="54" mass="6160">MSGGYDTTLMSIDHHSWAELLLNVIRIDIAKPELPMWPQYVSRNFPKPVCTADT</sequence>
<comment type="caution">
    <text evidence="1">The sequence shown here is derived from an EMBL/GenBank/DDBJ whole genome shotgun (WGS) entry which is preliminary data.</text>
</comment>
<reference evidence="1" key="1">
    <citation type="submission" date="2020-11" db="EMBL/GenBank/DDBJ databases">
        <authorList>
            <consortium name="DOE Joint Genome Institute"/>
            <person name="Ahrendt S."/>
            <person name="Riley R."/>
            <person name="Andreopoulos W."/>
            <person name="Labutti K."/>
            <person name="Pangilinan J."/>
            <person name="Ruiz-Duenas F.J."/>
            <person name="Barrasa J.M."/>
            <person name="Sanchez-Garcia M."/>
            <person name="Camarero S."/>
            <person name="Miyauchi S."/>
            <person name="Serrano A."/>
            <person name="Linde D."/>
            <person name="Babiker R."/>
            <person name="Drula E."/>
            <person name="Ayuso-Fernandez I."/>
            <person name="Pacheco R."/>
            <person name="Padilla G."/>
            <person name="Ferreira P."/>
            <person name="Barriuso J."/>
            <person name="Kellner H."/>
            <person name="Castanera R."/>
            <person name="Alfaro M."/>
            <person name="Ramirez L."/>
            <person name="Pisabarro A.G."/>
            <person name="Kuo A."/>
            <person name="Tritt A."/>
            <person name="Lipzen A."/>
            <person name="He G."/>
            <person name="Yan M."/>
            <person name="Ng V."/>
            <person name="Cullen D."/>
            <person name="Martin F."/>
            <person name="Rosso M.-N."/>
            <person name="Henrissat B."/>
            <person name="Hibbett D."/>
            <person name="Martinez A.T."/>
            <person name="Grigoriev I.V."/>
        </authorList>
    </citation>
    <scope>NUCLEOTIDE SEQUENCE</scope>
    <source>
        <strain evidence="1">CBS 247.69</strain>
    </source>
</reference>
<evidence type="ECO:0000313" key="1">
    <source>
        <dbReference type="EMBL" id="KAF9455184.1"/>
    </source>
</evidence>